<feature type="domain" description="HNH nuclease" evidence="1">
    <location>
        <begin position="307"/>
        <end position="359"/>
    </location>
</feature>
<proteinExistence type="predicted"/>
<dbReference type="AlphaFoldDB" id="A0A1D8NVN9"/>
<organism evidence="2 3">
    <name type="scientific">Hydrogenophaga crassostreae</name>
    <dbReference type="NCBI Taxonomy" id="1763535"/>
    <lineage>
        <taxon>Bacteria</taxon>
        <taxon>Pseudomonadati</taxon>
        <taxon>Pseudomonadota</taxon>
        <taxon>Betaproteobacteria</taxon>
        <taxon>Burkholderiales</taxon>
        <taxon>Comamonadaceae</taxon>
        <taxon>Hydrogenophaga</taxon>
    </lineage>
</organism>
<protein>
    <recommendedName>
        <fullName evidence="1">HNH nuclease domain-containing protein</fullName>
    </recommendedName>
</protein>
<name>A0A1D8NVN9_9BURK</name>
<dbReference type="KEGG" id="hyl:LPB072_10190"/>
<sequence length="406" mass="44630">MLNSLQIDHALCRRGFARTAANAHGFSHPMLDHDVFVKRANHDGDTKPVIKAPLVLHPDLAEDLRRLSASNGKVTLEVSPYFNTNLSSFPKRANEGSAETAHGLAVNVADEQALDVLLKFLITKGNSNLEAIAQASMMTVDALIGAFSDLDDRFTEAQVNMLFAHAEAPGRCMSMERLAEEGGYDDFRAANMQYGRLCGVVAKHLGVRGLPQQTQMLAYLAQDRNELGHWQWVMRPQVFAAMQESGLTGDQDSELETDPGYLGATYEIDNDPACQEISKTTREALIAARIGQGAYRQRMLDLWGGSCALTGCSIATVLIASHAKSWVRSSNEERLDEHNGLLLAASIDRLFDQGLISFNSDGQILLKESLSLDQLSILGLSPKSCLRSIHDQIRPYLADHRAQHNF</sequence>
<dbReference type="STRING" id="1763535.LPB072_10190"/>
<gene>
    <name evidence="2" type="ORF">LPB072_10190</name>
</gene>
<dbReference type="EMBL" id="CP017476">
    <property type="protein sequence ID" value="AOW13169.1"/>
    <property type="molecule type" value="Genomic_DNA"/>
</dbReference>
<evidence type="ECO:0000313" key="2">
    <source>
        <dbReference type="EMBL" id="AOW13169.1"/>
    </source>
</evidence>
<evidence type="ECO:0000313" key="3">
    <source>
        <dbReference type="Proteomes" id="UP000185680"/>
    </source>
</evidence>
<accession>A0A1D8NVN9</accession>
<dbReference type="RefSeq" id="WP_066087993.1">
    <property type="nucleotide sequence ID" value="NZ_CP017476.1"/>
</dbReference>
<reference evidence="2 3" key="1">
    <citation type="submission" date="2016-10" db="EMBL/GenBank/DDBJ databases">
        <title>Hydorgenophaga sp. LPB0072 isolated from gastropod.</title>
        <authorList>
            <person name="Kim E."/>
            <person name="Yi H."/>
        </authorList>
    </citation>
    <scope>NUCLEOTIDE SEQUENCE [LARGE SCALE GENOMIC DNA]</scope>
    <source>
        <strain evidence="2 3">LPB0072</strain>
    </source>
</reference>
<dbReference type="InterPro" id="IPR003615">
    <property type="entry name" value="HNH_nuc"/>
</dbReference>
<dbReference type="Pfam" id="PF13391">
    <property type="entry name" value="HNH_2"/>
    <property type="match status" value="1"/>
</dbReference>
<evidence type="ECO:0000259" key="1">
    <source>
        <dbReference type="Pfam" id="PF13391"/>
    </source>
</evidence>
<dbReference type="OrthoDB" id="9811869at2"/>
<dbReference type="Proteomes" id="UP000185680">
    <property type="component" value="Chromosome"/>
</dbReference>